<dbReference type="Gene3D" id="1.10.3720.10">
    <property type="entry name" value="MetI-like"/>
    <property type="match status" value="1"/>
</dbReference>
<keyword evidence="2 8" id="KW-0813">Transport</keyword>
<feature type="transmembrane region" description="Helical" evidence="8">
    <location>
        <begin position="32"/>
        <end position="53"/>
    </location>
</feature>
<dbReference type="EMBL" id="MRWE01000002">
    <property type="protein sequence ID" value="ORJ27272.1"/>
    <property type="molecule type" value="Genomic_DNA"/>
</dbReference>
<feature type="transmembrane region" description="Helical" evidence="8">
    <location>
        <begin position="259"/>
        <end position="280"/>
    </location>
</feature>
<sequence>MKSAVDPLLANALTQKPAGLSGWRRFWHSLEAVVGSVLLLIVLTMAALASWLFPGDPLEMVAQPFLWPGDDPAYRLGTDSLGRDVASELFHGAQVSLQIGFSAVVVSLLIGIIAGASAGYFGGWTDRVVVRLAELFQTFPSFLLVVVLVVVGQPTVTYISFAIGLASWPMIARLVRAEYRQLRSLDFVLAAHSLGYSPLRVIFRELLPNVLPSLIVTLSVLMASSILTESSLAFLGFSDPNRISWGSMIGDGRQSLQNAWYLAVIPGSALAVTILALNLLGDALNNWLNPRSKGK</sequence>
<evidence type="ECO:0000256" key="7">
    <source>
        <dbReference type="ARBA" id="ARBA00023136"/>
    </source>
</evidence>
<evidence type="ECO:0000313" key="10">
    <source>
        <dbReference type="EMBL" id="ORJ27272.1"/>
    </source>
</evidence>
<evidence type="ECO:0000256" key="8">
    <source>
        <dbReference type="RuleBase" id="RU363032"/>
    </source>
</evidence>
<gene>
    <name evidence="10" type="ORF">BS640_02055</name>
</gene>
<reference evidence="10 11" key="1">
    <citation type="journal article" date="2017" name="Int. J. Syst. Evol. Microbiol.">
        <title>Rouxiella badensis sp. nov. and Rouxiella silvae sp. nov. isolated from peat bog soil in Germany and emendation of the genus description.</title>
        <authorList>
            <person name="Le Fleche-Mateos A."/>
            <person name="Kugler J.H."/>
            <person name="Hansen S.H."/>
            <person name="Syldatk C."/>
            <person name="Hausmann R."/>
            <person name="Lomprez F."/>
            <person name="Vandenbogaert M."/>
            <person name="Manuguerra J.C."/>
            <person name="Grimont P.A."/>
        </authorList>
    </citation>
    <scope>NUCLEOTIDE SEQUENCE [LARGE SCALE GENOMIC DNA]</scope>
    <source>
        <strain evidence="10 11">DSM 100043</strain>
    </source>
</reference>
<feature type="transmembrane region" description="Helical" evidence="8">
    <location>
        <begin position="128"/>
        <end position="150"/>
    </location>
</feature>
<dbReference type="SUPFAM" id="SSF161098">
    <property type="entry name" value="MetI-like"/>
    <property type="match status" value="1"/>
</dbReference>
<evidence type="ECO:0000256" key="5">
    <source>
        <dbReference type="ARBA" id="ARBA00022692"/>
    </source>
</evidence>
<dbReference type="AlphaFoldDB" id="A0A1X0WKG4"/>
<dbReference type="Proteomes" id="UP000192536">
    <property type="component" value="Unassembled WGS sequence"/>
</dbReference>
<evidence type="ECO:0000256" key="6">
    <source>
        <dbReference type="ARBA" id="ARBA00022989"/>
    </source>
</evidence>
<keyword evidence="5 8" id="KW-0812">Transmembrane</keyword>
<feature type="transmembrane region" description="Helical" evidence="8">
    <location>
        <begin position="156"/>
        <end position="175"/>
    </location>
</feature>
<comment type="caution">
    <text evidence="10">The sequence shown here is derived from an EMBL/GenBank/DDBJ whole genome shotgun (WGS) entry which is preliminary data.</text>
</comment>
<evidence type="ECO:0000256" key="3">
    <source>
        <dbReference type="ARBA" id="ARBA00022475"/>
    </source>
</evidence>
<dbReference type="InterPro" id="IPR000515">
    <property type="entry name" value="MetI-like"/>
</dbReference>
<feature type="transmembrane region" description="Helical" evidence="8">
    <location>
        <begin position="215"/>
        <end position="238"/>
    </location>
</feature>
<evidence type="ECO:0000259" key="9">
    <source>
        <dbReference type="PROSITE" id="PS50928"/>
    </source>
</evidence>
<dbReference type="GO" id="GO:0005886">
    <property type="term" value="C:plasma membrane"/>
    <property type="evidence" value="ECO:0007669"/>
    <property type="project" value="UniProtKB-SubCell"/>
</dbReference>
<organism evidence="10 11">
    <name type="scientific">Rouxiella badensis</name>
    <dbReference type="NCBI Taxonomy" id="1646377"/>
    <lineage>
        <taxon>Bacteria</taxon>
        <taxon>Pseudomonadati</taxon>
        <taxon>Pseudomonadota</taxon>
        <taxon>Gammaproteobacteria</taxon>
        <taxon>Enterobacterales</taxon>
        <taxon>Yersiniaceae</taxon>
        <taxon>Rouxiella</taxon>
    </lineage>
</organism>
<dbReference type="RefSeq" id="WP_084911738.1">
    <property type="nucleotide sequence ID" value="NZ_CP049603.1"/>
</dbReference>
<keyword evidence="7 8" id="KW-0472">Membrane</keyword>
<keyword evidence="11" id="KW-1185">Reference proteome</keyword>
<comment type="subcellular location">
    <subcellularLocation>
        <location evidence="1">Cell inner membrane</location>
        <topology evidence="1">Multi-pass membrane protein</topology>
    </subcellularLocation>
    <subcellularLocation>
        <location evidence="8">Cell membrane</location>
        <topology evidence="8">Multi-pass membrane protein</topology>
    </subcellularLocation>
</comment>
<proteinExistence type="inferred from homology"/>
<evidence type="ECO:0000256" key="4">
    <source>
        <dbReference type="ARBA" id="ARBA00022519"/>
    </source>
</evidence>
<dbReference type="InterPro" id="IPR050366">
    <property type="entry name" value="BP-dependent_transpt_permease"/>
</dbReference>
<keyword evidence="4" id="KW-0997">Cell inner membrane</keyword>
<keyword evidence="6 8" id="KW-1133">Transmembrane helix</keyword>
<comment type="similarity">
    <text evidence="8">Belongs to the binding-protein-dependent transport system permease family.</text>
</comment>
<feature type="transmembrane region" description="Helical" evidence="8">
    <location>
        <begin position="99"/>
        <end position="121"/>
    </location>
</feature>
<feature type="domain" description="ABC transmembrane type-1" evidence="9">
    <location>
        <begin position="93"/>
        <end position="281"/>
    </location>
</feature>
<dbReference type="PROSITE" id="PS50928">
    <property type="entry name" value="ABC_TM1"/>
    <property type="match status" value="1"/>
</dbReference>
<dbReference type="InterPro" id="IPR035906">
    <property type="entry name" value="MetI-like_sf"/>
</dbReference>
<accession>A0A1X0WKG4</accession>
<evidence type="ECO:0000256" key="2">
    <source>
        <dbReference type="ARBA" id="ARBA00022448"/>
    </source>
</evidence>
<dbReference type="GO" id="GO:0055085">
    <property type="term" value="P:transmembrane transport"/>
    <property type="evidence" value="ECO:0007669"/>
    <property type="project" value="InterPro"/>
</dbReference>
<dbReference type="CDD" id="cd06261">
    <property type="entry name" value="TM_PBP2"/>
    <property type="match status" value="1"/>
</dbReference>
<dbReference type="PANTHER" id="PTHR43386">
    <property type="entry name" value="OLIGOPEPTIDE TRANSPORT SYSTEM PERMEASE PROTEIN APPC"/>
    <property type="match status" value="1"/>
</dbReference>
<name>A0A1X0WKG4_9GAMM</name>
<dbReference type="STRING" id="1646377.BS640_02055"/>
<protein>
    <submittedName>
        <fullName evidence="10">ABC transporter permease</fullName>
    </submittedName>
</protein>
<dbReference type="PANTHER" id="PTHR43386:SF1">
    <property type="entry name" value="D,D-DIPEPTIDE TRANSPORT SYSTEM PERMEASE PROTEIN DDPC-RELATED"/>
    <property type="match status" value="1"/>
</dbReference>
<evidence type="ECO:0000313" key="11">
    <source>
        <dbReference type="Proteomes" id="UP000192536"/>
    </source>
</evidence>
<keyword evidence="3" id="KW-1003">Cell membrane</keyword>
<dbReference type="Pfam" id="PF00528">
    <property type="entry name" value="BPD_transp_1"/>
    <property type="match status" value="1"/>
</dbReference>
<evidence type="ECO:0000256" key="1">
    <source>
        <dbReference type="ARBA" id="ARBA00004429"/>
    </source>
</evidence>